<dbReference type="STRING" id="862517.HMPREF9225_1940"/>
<gene>
    <name evidence="1" type="ORF">HMPREF9225_1940</name>
</gene>
<accession>E0NP51</accession>
<evidence type="ECO:0000313" key="2">
    <source>
        <dbReference type="Proteomes" id="UP000003280"/>
    </source>
</evidence>
<proteinExistence type="predicted"/>
<dbReference type="Proteomes" id="UP000003280">
    <property type="component" value="Unassembled WGS sequence"/>
</dbReference>
<evidence type="ECO:0000313" key="1">
    <source>
        <dbReference type="EMBL" id="EFM24519.1"/>
    </source>
</evidence>
<dbReference type="AlphaFoldDB" id="E0NP51"/>
<name>E0NP51_9FIRM</name>
<dbReference type="RefSeq" id="WP_008902715.1">
    <property type="nucleotide sequence ID" value="NZ_GL397071.1"/>
</dbReference>
<keyword evidence="2" id="KW-1185">Reference proteome</keyword>
<sequence length="238" mass="28575">MDKDNILKEIREDLVTLVEKISYDNYDEILNKIEKYVNLIENINELPILSDEELYRNYYQEESYESDEAQKRRISYHNRSTNECLGQLRLKLQGGEIEDFGVYVPEKFIRINELDEGDWIKATPIFQYNFQPGRVKYRYEIVEKLDEPEETNRREVKYAEVKNDKILNTLYIDSTYKQNLPLVITLSDYDVEKFSLVEGDIVDYRYWEPNVLQGKIVWRYEIDSEEEGLSLDEDEEEI</sequence>
<organism evidence="1 2">
    <name type="scientific">Peptoniphilus duerdenii ATCC BAA-1640</name>
    <dbReference type="NCBI Taxonomy" id="862517"/>
    <lineage>
        <taxon>Bacteria</taxon>
        <taxon>Bacillati</taxon>
        <taxon>Bacillota</taxon>
        <taxon>Tissierellia</taxon>
        <taxon>Tissierellales</taxon>
        <taxon>Peptoniphilaceae</taxon>
        <taxon>Peptoniphilus</taxon>
    </lineage>
</organism>
<dbReference type="OrthoDB" id="1785868at2"/>
<reference evidence="1 2" key="1">
    <citation type="submission" date="2010-07" db="EMBL/GenBank/DDBJ databases">
        <authorList>
            <person name="Muzny D."/>
            <person name="Qin X."/>
            <person name="Deng J."/>
            <person name="Jiang H."/>
            <person name="Liu Y."/>
            <person name="Qu J."/>
            <person name="Song X.-Z."/>
            <person name="Zhang L."/>
            <person name="Thornton R."/>
            <person name="Coyle M."/>
            <person name="Francisco L."/>
            <person name="Jackson L."/>
            <person name="Javaid M."/>
            <person name="Korchina V."/>
            <person name="Kovar C."/>
            <person name="Mata R."/>
            <person name="Mathew T."/>
            <person name="Ngo R."/>
            <person name="Nguyen L."/>
            <person name="Nguyen N."/>
            <person name="Okwuonu G."/>
            <person name="Ongeri F."/>
            <person name="Pham C."/>
            <person name="Simmons D."/>
            <person name="Wilczek-Boney K."/>
            <person name="Hale W."/>
            <person name="Jakkamsetti A."/>
            <person name="Pham P."/>
            <person name="Ruth R."/>
            <person name="San Lucas F."/>
            <person name="Warren J."/>
            <person name="Zhang J."/>
            <person name="Zhao Z."/>
            <person name="Zhou C."/>
            <person name="Zhu D."/>
            <person name="Lee S."/>
            <person name="Bess C."/>
            <person name="Blankenburg K."/>
            <person name="Forbes L."/>
            <person name="Fu Q."/>
            <person name="Gubbala S."/>
            <person name="Hirani K."/>
            <person name="Jayaseelan J.C."/>
            <person name="Lara F."/>
            <person name="Munidasa M."/>
            <person name="Palculict T."/>
            <person name="Patil S."/>
            <person name="Pu L.-L."/>
            <person name="Saada N."/>
            <person name="Tang L."/>
            <person name="Weissenberger G."/>
            <person name="Zhu Y."/>
            <person name="Hemphill L."/>
            <person name="Shang Y."/>
            <person name="Youmans B."/>
            <person name="Ayvaz T."/>
            <person name="Ross M."/>
            <person name="Santibanez J."/>
            <person name="Aqrawi P."/>
            <person name="Gross S."/>
            <person name="Joshi V."/>
            <person name="Fowler G."/>
            <person name="Nazareth L."/>
            <person name="Reid J."/>
            <person name="Worley K."/>
            <person name="Petrosino J."/>
            <person name="Highlander S."/>
            <person name="Gibbs R."/>
        </authorList>
    </citation>
    <scope>NUCLEOTIDE SEQUENCE [LARGE SCALE GENOMIC DNA]</scope>
    <source>
        <strain evidence="1 2">ATCC BAA-1640</strain>
    </source>
</reference>
<protein>
    <submittedName>
        <fullName evidence="1">Uncharacterized protein</fullName>
    </submittedName>
</protein>
<dbReference type="EMBL" id="AEEH01000053">
    <property type="protein sequence ID" value="EFM24519.1"/>
    <property type="molecule type" value="Genomic_DNA"/>
</dbReference>
<dbReference type="HOGENOM" id="CLU_1164997_0_0_9"/>
<comment type="caution">
    <text evidence="1">The sequence shown here is derived from an EMBL/GenBank/DDBJ whole genome shotgun (WGS) entry which is preliminary data.</text>
</comment>
<dbReference type="eggNOG" id="ENOG50332JJ">
    <property type="taxonomic scope" value="Bacteria"/>
</dbReference>